<feature type="transmembrane region" description="Helical" evidence="6">
    <location>
        <begin position="35"/>
        <end position="55"/>
    </location>
</feature>
<dbReference type="Proteomes" id="UP000590647">
    <property type="component" value="Unassembled WGS sequence"/>
</dbReference>
<keyword evidence="4 6" id="KW-0472">Membrane</keyword>
<organism evidence="7 8">
    <name type="scientific">Streptomyces caelestis</name>
    <dbReference type="NCBI Taxonomy" id="36816"/>
    <lineage>
        <taxon>Bacteria</taxon>
        <taxon>Bacillati</taxon>
        <taxon>Actinomycetota</taxon>
        <taxon>Actinomycetes</taxon>
        <taxon>Kitasatosporales</taxon>
        <taxon>Streptomycetaceae</taxon>
        <taxon>Streptomyces</taxon>
    </lineage>
</organism>
<proteinExistence type="predicted"/>
<evidence type="ECO:0000256" key="6">
    <source>
        <dbReference type="SAM" id="Phobius"/>
    </source>
</evidence>
<comment type="subcellular location">
    <subcellularLocation>
        <location evidence="1">Membrane</location>
        <topology evidence="1">Multi-pass membrane protein</topology>
    </subcellularLocation>
</comment>
<evidence type="ECO:0000256" key="4">
    <source>
        <dbReference type="ARBA" id="ARBA00023136"/>
    </source>
</evidence>
<keyword evidence="3 6" id="KW-1133">Transmembrane helix</keyword>
<evidence type="ECO:0000256" key="5">
    <source>
        <dbReference type="SAM" id="MobiDB-lite"/>
    </source>
</evidence>
<evidence type="ECO:0000313" key="8">
    <source>
        <dbReference type="Proteomes" id="UP000590647"/>
    </source>
</evidence>
<dbReference type="EMBL" id="JACHNE010000001">
    <property type="protein sequence ID" value="MBB5793598.1"/>
    <property type="molecule type" value="Genomic_DNA"/>
</dbReference>
<dbReference type="GO" id="GO:0055085">
    <property type="term" value="P:transmembrane transport"/>
    <property type="evidence" value="ECO:0007669"/>
    <property type="project" value="InterPro"/>
</dbReference>
<evidence type="ECO:0000256" key="1">
    <source>
        <dbReference type="ARBA" id="ARBA00004141"/>
    </source>
</evidence>
<accession>A0A7W9H1F7</accession>
<feature type="region of interest" description="Disordered" evidence="5">
    <location>
        <begin position="63"/>
        <end position="83"/>
    </location>
</feature>
<evidence type="ECO:0000256" key="3">
    <source>
        <dbReference type="ARBA" id="ARBA00022989"/>
    </source>
</evidence>
<reference evidence="7 8" key="1">
    <citation type="submission" date="2020-08" db="EMBL/GenBank/DDBJ databases">
        <title>Sequencing the genomes of 1000 actinobacteria strains.</title>
        <authorList>
            <person name="Klenk H.-P."/>
        </authorList>
    </citation>
    <scope>NUCLEOTIDE SEQUENCE [LARGE SCALE GENOMIC DNA]</scope>
    <source>
        <strain evidence="7 8">DSM 40084</strain>
    </source>
</reference>
<name>A0A7W9H1F7_9ACTN</name>
<keyword evidence="8" id="KW-1185">Reference proteome</keyword>
<dbReference type="GO" id="GO:0016020">
    <property type="term" value="C:membrane"/>
    <property type="evidence" value="ECO:0007669"/>
    <property type="project" value="UniProtKB-SubCell"/>
</dbReference>
<keyword evidence="2 6" id="KW-0812">Transmembrane</keyword>
<dbReference type="Gene3D" id="1.50.10.150">
    <property type="entry name" value="Voltage-dependent anion channel"/>
    <property type="match status" value="1"/>
</dbReference>
<dbReference type="AlphaFoldDB" id="A0A7W9H1F7"/>
<gene>
    <name evidence="7" type="ORF">HDA41_001562</name>
</gene>
<protein>
    <submittedName>
        <fullName evidence="7">Tellurite resistance protein TehA-like permease</fullName>
    </submittedName>
</protein>
<evidence type="ECO:0000313" key="7">
    <source>
        <dbReference type="EMBL" id="MBB5793598.1"/>
    </source>
</evidence>
<comment type="caution">
    <text evidence="7">The sequence shown here is derived from an EMBL/GenBank/DDBJ whole genome shotgun (WGS) entry which is preliminary data.</text>
</comment>
<dbReference type="InterPro" id="IPR004695">
    <property type="entry name" value="SLAC1/Mae1/Ssu1/TehA"/>
</dbReference>
<evidence type="ECO:0000256" key="2">
    <source>
        <dbReference type="ARBA" id="ARBA00022692"/>
    </source>
</evidence>
<sequence length="83" mass="8376">MTWWAFTFPVGTCVTGAEALGRHTGLVAYAGPAMVLYAVLVAAWAAAAGTVRGLLRGELLAGPGPVPVAPRPATARTTSGAVR</sequence>
<feature type="compositionally biased region" description="Low complexity" evidence="5">
    <location>
        <begin position="71"/>
        <end position="83"/>
    </location>
</feature>
<dbReference type="InterPro" id="IPR038665">
    <property type="entry name" value="Voltage-dep_anion_channel_sf"/>
</dbReference>
<dbReference type="Pfam" id="PF03595">
    <property type="entry name" value="SLAC1"/>
    <property type="match status" value="1"/>
</dbReference>